<evidence type="ECO:0000313" key="3">
    <source>
        <dbReference type="Proteomes" id="UP001303647"/>
    </source>
</evidence>
<feature type="compositionally biased region" description="Low complexity" evidence="1">
    <location>
        <begin position="134"/>
        <end position="144"/>
    </location>
</feature>
<dbReference type="Proteomes" id="UP001303647">
    <property type="component" value="Unassembled WGS sequence"/>
</dbReference>
<keyword evidence="3" id="KW-1185">Reference proteome</keyword>
<reference evidence="2" key="1">
    <citation type="journal article" date="2023" name="Mol. Phylogenet. Evol.">
        <title>Genome-scale phylogeny and comparative genomics of the fungal order Sordariales.</title>
        <authorList>
            <person name="Hensen N."/>
            <person name="Bonometti L."/>
            <person name="Westerberg I."/>
            <person name="Brannstrom I.O."/>
            <person name="Guillou S."/>
            <person name="Cros-Aarteil S."/>
            <person name="Calhoun S."/>
            <person name="Haridas S."/>
            <person name="Kuo A."/>
            <person name="Mondo S."/>
            <person name="Pangilinan J."/>
            <person name="Riley R."/>
            <person name="LaButti K."/>
            <person name="Andreopoulos B."/>
            <person name="Lipzen A."/>
            <person name="Chen C."/>
            <person name="Yan M."/>
            <person name="Daum C."/>
            <person name="Ng V."/>
            <person name="Clum A."/>
            <person name="Steindorff A."/>
            <person name="Ohm R.A."/>
            <person name="Martin F."/>
            <person name="Silar P."/>
            <person name="Natvig D.O."/>
            <person name="Lalanne C."/>
            <person name="Gautier V."/>
            <person name="Ament-Velasquez S.L."/>
            <person name="Kruys A."/>
            <person name="Hutchinson M.I."/>
            <person name="Powell A.J."/>
            <person name="Barry K."/>
            <person name="Miller A.N."/>
            <person name="Grigoriev I.V."/>
            <person name="Debuchy R."/>
            <person name="Gladieux P."/>
            <person name="Hiltunen Thoren M."/>
            <person name="Johannesson H."/>
        </authorList>
    </citation>
    <scope>NUCLEOTIDE SEQUENCE</scope>
    <source>
        <strain evidence="2">CBS 359.72</strain>
    </source>
</reference>
<dbReference type="Pfam" id="PF20174">
    <property type="entry name" value="DUF6540"/>
    <property type="match status" value="1"/>
</dbReference>
<comment type="caution">
    <text evidence="2">The sequence shown here is derived from an EMBL/GenBank/DDBJ whole genome shotgun (WGS) entry which is preliminary data.</text>
</comment>
<evidence type="ECO:0000256" key="1">
    <source>
        <dbReference type="SAM" id="MobiDB-lite"/>
    </source>
</evidence>
<dbReference type="AlphaFoldDB" id="A0AAN7CJA5"/>
<name>A0AAN7CJA5_9PEZI</name>
<sequence length="176" mass="19916">MTSNTDVYYRVYINAYVGSPRDHHGIFVELEEDGSGYLYHVEGSVQTGMTYVYKPAKNPLFSVAFTAQKTIGYVRESNYGYIHDICSSIPPPAKQYDGPKRLIPKDQKLRRCQEWTQEVISALRARGVLEGAHSTSKSSTSSTSEPADGAVSPDGFWRYSRYAKDWYRIDEHGQTI</sequence>
<feature type="region of interest" description="Disordered" evidence="1">
    <location>
        <begin position="131"/>
        <end position="150"/>
    </location>
</feature>
<accession>A0AAN7CJA5</accession>
<protein>
    <submittedName>
        <fullName evidence="2">Uncharacterized protein</fullName>
    </submittedName>
</protein>
<reference evidence="2" key="2">
    <citation type="submission" date="2023-05" db="EMBL/GenBank/DDBJ databases">
        <authorList>
            <consortium name="Lawrence Berkeley National Laboratory"/>
            <person name="Steindorff A."/>
            <person name="Hensen N."/>
            <person name="Bonometti L."/>
            <person name="Westerberg I."/>
            <person name="Brannstrom I.O."/>
            <person name="Guillou S."/>
            <person name="Cros-Aarteil S."/>
            <person name="Calhoun S."/>
            <person name="Haridas S."/>
            <person name="Kuo A."/>
            <person name="Mondo S."/>
            <person name="Pangilinan J."/>
            <person name="Riley R."/>
            <person name="Labutti K."/>
            <person name="Andreopoulos B."/>
            <person name="Lipzen A."/>
            <person name="Chen C."/>
            <person name="Yanf M."/>
            <person name="Daum C."/>
            <person name="Ng V."/>
            <person name="Clum A."/>
            <person name="Ohm R."/>
            <person name="Martin F."/>
            <person name="Silar P."/>
            <person name="Natvig D."/>
            <person name="Lalanne C."/>
            <person name="Gautier V."/>
            <person name="Ament-Velasquez S.L."/>
            <person name="Kruys A."/>
            <person name="Hutchinson M.I."/>
            <person name="Powell A.J."/>
            <person name="Barry K."/>
            <person name="Miller A.N."/>
            <person name="Grigoriev I.V."/>
            <person name="Debuchy R."/>
            <person name="Gladieux P."/>
            <person name="Thoren M.H."/>
            <person name="Johannesson H."/>
        </authorList>
    </citation>
    <scope>NUCLEOTIDE SEQUENCE</scope>
    <source>
        <strain evidence="2">CBS 359.72</strain>
    </source>
</reference>
<dbReference type="EMBL" id="MU857870">
    <property type="protein sequence ID" value="KAK4243141.1"/>
    <property type="molecule type" value="Genomic_DNA"/>
</dbReference>
<organism evidence="2 3">
    <name type="scientific">Corynascus novoguineensis</name>
    <dbReference type="NCBI Taxonomy" id="1126955"/>
    <lineage>
        <taxon>Eukaryota</taxon>
        <taxon>Fungi</taxon>
        <taxon>Dikarya</taxon>
        <taxon>Ascomycota</taxon>
        <taxon>Pezizomycotina</taxon>
        <taxon>Sordariomycetes</taxon>
        <taxon>Sordariomycetidae</taxon>
        <taxon>Sordariales</taxon>
        <taxon>Chaetomiaceae</taxon>
        <taxon>Corynascus</taxon>
    </lineage>
</organism>
<dbReference type="InterPro" id="IPR046670">
    <property type="entry name" value="DUF6540"/>
</dbReference>
<evidence type="ECO:0000313" key="2">
    <source>
        <dbReference type="EMBL" id="KAK4243141.1"/>
    </source>
</evidence>
<gene>
    <name evidence="2" type="ORF">C7999DRAFT_44980</name>
</gene>
<proteinExistence type="predicted"/>